<comment type="catalytic activity">
    <reaction evidence="9 10">
        <text>nicotinate beta-D-ribonucleotide + ATP + H(+) = deamido-NAD(+) + diphosphate</text>
        <dbReference type="Rhea" id="RHEA:22860"/>
        <dbReference type="ChEBI" id="CHEBI:15378"/>
        <dbReference type="ChEBI" id="CHEBI:30616"/>
        <dbReference type="ChEBI" id="CHEBI:33019"/>
        <dbReference type="ChEBI" id="CHEBI:57502"/>
        <dbReference type="ChEBI" id="CHEBI:58437"/>
        <dbReference type="EC" id="2.7.7.18"/>
    </reaction>
</comment>
<keyword evidence="13" id="KW-1185">Reference proteome</keyword>
<dbReference type="Gene3D" id="3.40.50.620">
    <property type="entry name" value="HUPs"/>
    <property type="match status" value="1"/>
</dbReference>
<evidence type="ECO:0000256" key="8">
    <source>
        <dbReference type="ARBA" id="ARBA00023027"/>
    </source>
</evidence>
<dbReference type="InterPro" id="IPR004821">
    <property type="entry name" value="Cyt_trans-like"/>
</dbReference>
<dbReference type="PANTHER" id="PTHR39321:SF3">
    <property type="entry name" value="PHOSPHOPANTETHEINE ADENYLYLTRANSFERASE"/>
    <property type="match status" value="1"/>
</dbReference>
<keyword evidence="7 10" id="KW-0067">ATP-binding</keyword>
<evidence type="ECO:0000256" key="1">
    <source>
        <dbReference type="ARBA" id="ARBA00002324"/>
    </source>
</evidence>
<keyword evidence="6 10" id="KW-0547">Nucleotide-binding</keyword>
<comment type="pathway">
    <text evidence="2 10">Cofactor biosynthesis; NAD(+) biosynthesis; deamido-NAD(+) from nicotinate D-ribonucleotide: step 1/1.</text>
</comment>
<dbReference type="InterPro" id="IPR014729">
    <property type="entry name" value="Rossmann-like_a/b/a_fold"/>
</dbReference>
<comment type="caution">
    <text evidence="12">The sequence shown here is derived from an EMBL/GenBank/DDBJ whole genome shotgun (WGS) entry which is preliminary data.</text>
</comment>
<keyword evidence="3 10" id="KW-0662">Pyridine nucleotide biosynthesis</keyword>
<dbReference type="NCBIfam" id="TIGR00482">
    <property type="entry name" value="nicotinate (nicotinamide) nucleotide adenylyltransferase"/>
    <property type="match status" value="1"/>
</dbReference>
<dbReference type="InterPro" id="IPR005248">
    <property type="entry name" value="NadD/NMNAT"/>
</dbReference>
<dbReference type="NCBIfam" id="NF000840">
    <property type="entry name" value="PRK00071.1-3"/>
    <property type="match status" value="1"/>
</dbReference>
<dbReference type="PANTHER" id="PTHR39321">
    <property type="entry name" value="NICOTINATE-NUCLEOTIDE ADENYLYLTRANSFERASE-RELATED"/>
    <property type="match status" value="1"/>
</dbReference>
<evidence type="ECO:0000256" key="4">
    <source>
        <dbReference type="ARBA" id="ARBA00022679"/>
    </source>
</evidence>
<keyword evidence="5 10" id="KW-0548">Nucleotidyltransferase</keyword>
<evidence type="ECO:0000259" key="11">
    <source>
        <dbReference type="Pfam" id="PF01467"/>
    </source>
</evidence>
<evidence type="ECO:0000313" key="13">
    <source>
        <dbReference type="Proteomes" id="UP001230005"/>
    </source>
</evidence>
<dbReference type="NCBIfam" id="TIGR00125">
    <property type="entry name" value="cyt_tran_rel"/>
    <property type="match status" value="1"/>
</dbReference>
<keyword evidence="4 10" id="KW-0808">Transferase</keyword>
<comment type="similarity">
    <text evidence="10">Belongs to the NadD family.</text>
</comment>
<dbReference type="EC" id="2.7.7.18" evidence="10"/>
<accession>A0ABT9ZSW1</accession>
<evidence type="ECO:0000256" key="10">
    <source>
        <dbReference type="HAMAP-Rule" id="MF_00244"/>
    </source>
</evidence>
<keyword evidence="8 10" id="KW-0520">NAD</keyword>
<dbReference type="NCBIfam" id="NF000841">
    <property type="entry name" value="PRK00071.1-4"/>
    <property type="match status" value="1"/>
</dbReference>
<evidence type="ECO:0000256" key="3">
    <source>
        <dbReference type="ARBA" id="ARBA00022642"/>
    </source>
</evidence>
<dbReference type="Proteomes" id="UP001230005">
    <property type="component" value="Unassembled WGS sequence"/>
</dbReference>
<comment type="function">
    <text evidence="1 10">Catalyzes the reversible adenylation of nicotinate mononucleotide (NaMN) to nicotinic acid adenine dinucleotide (NaAD).</text>
</comment>
<organism evidence="12 13">
    <name type="scientific">Evansella vedderi</name>
    <dbReference type="NCBI Taxonomy" id="38282"/>
    <lineage>
        <taxon>Bacteria</taxon>
        <taxon>Bacillati</taxon>
        <taxon>Bacillota</taxon>
        <taxon>Bacilli</taxon>
        <taxon>Bacillales</taxon>
        <taxon>Bacillaceae</taxon>
        <taxon>Evansella</taxon>
    </lineage>
</organism>
<gene>
    <name evidence="10" type="primary">nadD</name>
    <name evidence="12" type="ORF">J2S74_001699</name>
</gene>
<dbReference type="SUPFAM" id="SSF52374">
    <property type="entry name" value="Nucleotidylyl transferase"/>
    <property type="match status" value="1"/>
</dbReference>
<protein>
    <recommendedName>
        <fullName evidence="10">Probable nicotinate-nucleotide adenylyltransferase</fullName>
        <ecNumber evidence="10">2.7.7.18</ecNumber>
    </recommendedName>
    <alternativeName>
        <fullName evidence="10">Deamido-NAD(+) diphosphorylase</fullName>
    </alternativeName>
    <alternativeName>
        <fullName evidence="10">Deamido-NAD(+) pyrophosphorylase</fullName>
    </alternativeName>
    <alternativeName>
        <fullName evidence="10">Nicotinate mononucleotide adenylyltransferase</fullName>
        <shortName evidence="10">NaMN adenylyltransferase</shortName>
    </alternativeName>
</protein>
<evidence type="ECO:0000256" key="2">
    <source>
        <dbReference type="ARBA" id="ARBA00005019"/>
    </source>
</evidence>
<dbReference type="Pfam" id="PF01467">
    <property type="entry name" value="CTP_transf_like"/>
    <property type="match status" value="1"/>
</dbReference>
<evidence type="ECO:0000256" key="9">
    <source>
        <dbReference type="ARBA" id="ARBA00048721"/>
    </source>
</evidence>
<feature type="domain" description="Cytidyltransferase-like" evidence="11">
    <location>
        <begin position="6"/>
        <end position="163"/>
    </location>
</feature>
<dbReference type="GO" id="GO:0004515">
    <property type="term" value="F:nicotinate-nucleotide adenylyltransferase activity"/>
    <property type="evidence" value="ECO:0007669"/>
    <property type="project" value="UniProtKB-EC"/>
</dbReference>
<dbReference type="CDD" id="cd02165">
    <property type="entry name" value="NMNAT"/>
    <property type="match status" value="1"/>
</dbReference>
<name>A0ABT9ZSW1_9BACI</name>
<dbReference type="RefSeq" id="WP_307324124.1">
    <property type="nucleotide sequence ID" value="NZ_JAUSUG010000005.1"/>
</dbReference>
<evidence type="ECO:0000256" key="7">
    <source>
        <dbReference type="ARBA" id="ARBA00022840"/>
    </source>
</evidence>
<sequence length="190" mass="22291">MGRIGILGGTFDPPHIGHLFMAEEARIKMDLDEVWWMPNRIPPHKEKESDTTERDRVDMIQSMVNLHPSFALCDIELKREGPSYTYDTVMELRGKYPNEEFFFIIGEDSLETLDSWHKGQDLKKLITFIVIRRPGYYYEKKLSKGITIIEGPTIDVSSSVIRETIYHKKCNRFLLTNDVFSIIKERQLYE</sequence>
<reference evidence="12 13" key="1">
    <citation type="submission" date="2023-07" db="EMBL/GenBank/DDBJ databases">
        <title>Genomic Encyclopedia of Type Strains, Phase IV (KMG-IV): sequencing the most valuable type-strain genomes for metagenomic binning, comparative biology and taxonomic classification.</title>
        <authorList>
            <person name="Goeker M."/>
        </authorList>
    </citation>
    <scope>NUCLEOTIDE SEQUENCE [LARGE SCALE GENOMIC DNA]</scope>
    <source>
        <strain evidence="12 13">DSM 9768</strain>
    </source>
</reference>
<proteinExistence type="inferred from homology"/>
<dbReference type="HAMAP" id="MF_00244">
    <property type="entry name" value="NaMN_adenylyltr"/>
    <property type="match status" value="1"/>
</dbReference>
<evidence type="ECO:0000313" key="12">
    <source>
        <dbReference type="EMBL" id="MDQ0254324.1"/>
    </source>
</evidence>
<evidence type="ECO:0000256" key="6">
    <source>
        <dbReference type="ARBA" id="ARBA00022741"/>
    </source>
</evidence>
<dbReference type="EMBL" id="JAUSUG010000005">
    <property type="protein sequence ID" value="MDQ0254324.1"/>
    <property type="molecule type" value="Genomic_DNA"/>
</dbReference>
<evidence type="ECO:0000256" key="5">
    <source>
        <dbReference type="ARBA" id="ARBA00022695"/>
    </source>
</evidence>